<evidence type="ECO:0000313" key="2">
    <source>
        <dbReference type="EMBL" id="KAK8894922.1"/>
    </source>
</evidence>
<dbReference type="Proteomes" id="UP001470230">
    <property type="component" value="Unassembled WGS sequence"/>
</dbReference>
<dbReference type="InterPro" id="IPR000421">
    <property type="entry name" value="FA58C"/>
</dbReference>
<proteinExistence type="predicted"/>
<evidence type="ECO:0000313" key="3">
    <source>
        <dbReference type="Proteomes" id="UP001470230"/>
    </source>
</evidence>
<dbReference type="PROSITE" id="PS50022">
    <property type="entry name" value="FA58C_3"/>
    <property type="match status" value="1"/>
</dbReference>
<accession>A0ABR2KUW6</accession>
<organism evidence="2 3">
    <name type="scientific">Tritrichomonas musculus</name>
    <dbReference type="NCBI Taxonomy" id="1915356"/>
    <lineage>
        <taxon>Eukaryota</taxon>
        <taxon>Metamonada</taxon>
        <taxon>Parabasalia</taxon>
        <taxon>Tritrichomonadida</taxon>
        <taxon>Tritrichomonadidae</taxon>
        <taxon>Tritrichomonas</taxon>
    </lineage>
</organism>
<dbReference type="InterPro" id="IPR008979">
    <property type="entry name" value="Galactose-bd-like_sf"/>
</dbReference>
<dbReference type="SUPFAM" id="SSF49785">
    <property type="entry name" value="Galactose-binding domain-like"/>
    <property type="match status" value="1"/>
</dbReference>
<evidence type="ECO:0000259" key="1">
    <source>
        <dbReference type="PROSITE" id="PS50022"/>
    </source>
</evidence>
<comment type="caution">
    <text evidence="2">The sequence shown here is derived from an EMBL/GenBank/DDBJ whole genome shotgun (WGS) entry which is preliminary data.</text>
</comment>
<gene>
    <name evidence="2" type="ORF">M9Y10_023363</name>
</gene>
<dbReference type="Gene3D" id="2.60.120.260">
    <property type="entry name" value="Galactose-binding domain-like"/>
    <property type="match status" value="1"/>
</dbReference>
<keyword evidence="3" id="KW-1185">Reference proteome</keyword>
<dbReference type="Pfam" id="PF00754">
    <property type="entry name" value="F5_F8_type_C"/>
    <property type="match status" value="1"/>
</dbReference>
<protein>
    <recommendedName>
        <fullName evidence="1">F5/8 type C domain-containing protein</fullName>
    </recommendedName>
</protein>
<reference evidence="2 3" key="1">
    <citation type="submission" date="2024-04" db="EMBL/GenBank/DDBJ databases">
        <title>Tritrichomonas musculus Genome.</title>
        <authorList>
            <person name="Alves-Ferreira E."/>
            <person name="Grigg M."/>
            <person name="Lorenzi H."/>
            <person name="Galac M."/>
        </authorList>
    </citation>
    <scope>NUCLEOTIDE SEQUENCE [LARGE SCALE GENOMIC DNA]</scope>
    <source>
        <strain evidence="2 3">EAF2021</strain>
    </source>
</reference>
<name>A0ABR2KUW6_9EUKA</name>
<sequence length="432" mass="50165">MNGIQLLPTSILYAPLQVYERNFSFIVNGEKFKTTHVISDLLSPKISQIHSTDPTFDSFIINTRARGNFSRILNLANFQTYNIPENEIPFVAEVFQILENESIAFNGQDQTTEITNENVLSLIENHDRYGIFYSRLLSDEIDYISAHFFELCEENQQQLAQLSSITIERIINNDKLRLKDEDQLLTFINYLYQQDTSNSNLYHYVYFYSLSSEKVLNFLEIFDINDMTGELWSKVGDRLKHEITINDNERNETAERYVNQPRPNQGRLFPKSGNNQFTGIINYLKTNGNIQNEINITAYSTNGSHVPFNAISYEDTSKFYGSNNESGQWLCFDFKERRVIPTDYTIRTFNSTSCYLRSWVIEGSEDNSSWTPIDTQQDCPYLINGASLVHTFTIANQRPDKYRFIRLRPTSANWGNCYCININSFEIYGTLI</sequence>
<dbReference type="EMBL" id="JAPFFF010000003">
    <property type="protein sequence ID" value="KAK8894922.1"/>
    <property type="molecule type" value="Genomic_DNA"/>
</dbReference>
<feature type="domain" description="F5/8 type C" evidence="1">
    <location>
        <begin position="278"/>
        <end position="430"/>
    </location>
</feature>